<organism evidence="1 2">
    <name type="scientific">Penicillium hetheringtonii</name>
    <dbReference type="NCBI Taxonomy" id="911720"/>
    <lineage>
        <taxon>Eukaryota</taxon>
        <taxon>Fungi</taxon>
        <taxon>Dikarya</taxon>
        <taxon>Ascomycota</taxon>
        <taxon>Pezizomycotina</taxon>
        <taxon>Eurotiomycetes</taxon>
        <taxon>Eurotiomycetidae</taxon>
        <taxon>Eurotiales</taxon>
        <taxon>Aspergillaceae</taxon>
        <taxon>Penicillium</taxon>
    </lineage>
</organism>
<dbReference type="AlphaFoldDB" id="A0AAD6DEZ0"/>
<sequence>MPRENAPRQSQEGRNEIAIEGWAWSSIGVYAKEVGVSAQGGENVATKCGSGMQAIGVYQTAQPAVLTI</sequence>
<proteinExistence type="predicted"/>
<dbReference type="EMBL" id="JAQJAC010000007">
    <property type="protein sequence ID" value="KAJ5578938.1"/>
    <property type="molecule type" value="Genomic_DNA"/>
</dbReference>
<name>A0AAD6DEZ0_9EURO</name>
<keyword evidence="2" id="KW-1185">Reference proteome</keyword>
<evidence type="ECO:0000313" key="1">
    <source>
        <dbReference type="EMBL" id="KAJ5578938.1"/>
    </source>
</evidence>
<evidence type="ECO:0000313" key="2">
    <source>
        <dbReference type="Proteomes" id="UP001216150"/>
    </source>
</evidence>
<accession>A0AAD6DEZ0</accession>
<reference evidence="1 2" key="1">
    <citation type="journal article" date="2023" name="IMA Fungus">
        <title>Comparative genomic study of the Penicillium genus elucidates a diverse pangenome and 15 lateral gene transfer events.</title>
        <authorList>
            <person name="Petersen C."/>
            <person name="Sorensen T."/>
            <person name="Nielsen M.R."/>
            <person name="Sondergaard T.E."/>
            <person name="Sorensen J.L."/>
            <person name="Fitzpatrick D.A."/>
            <person name="Frisvad J.C."/>
            <person name="Nielsen K.L."/>
        </authorList>
    </citation>
    <scope>NUCLEOTIDE SEQUENCE [LARGE SCALE GENOMIC DNA]</scope>
    <source>
        <strain evidence="1 2">IBT 29057</strain>
    </source>
</reference>
<comment type="caution">
    <text evidence="1">The sequence shown here is derived from an EMBL/GenBank/DDBJ whole genome shotgun (WGS) entry which is preliminary data.</text>
</comment>
<gene>
    <name evidence="1" type="ORF">N7450_007805</name>
</gene>
<dbReference type="Proteomes" id="UP001216150">
    <property type="component" value="Unassembled WGS sequence"/>
</dbReference>
<protein>
    <submittedName>
        <fullName evidence="1">Uncharacterized protein</fullName>
    </submittedName>
</protein>